<organism evidence="1 2">
    <name type="scientific">Abeliophyllum distichum</name>
    <dbReference type="NCBI Taxonomy" id="126358"/>
    <lineage>
        <taxon>Eukaryota</taxon>
        <taxon>Viridiplantae</taxon>
        <taxon>Streptophyta</taxon>
        <taxon>Embryophyta</taxon>
        <taxon>Tracheophyta</taxon>
        <taxon>Spermatophyta</taxon>
        <taxon>Magnoliopsida</taxon>
        <taxon>eudicotyledons</taxon>
        <taxon>Gunneridae</taxon>
        <taxon>Pentapetalae</taxon>
        <taxon>asterids</taxon>
        <taxon>lamiids</taxon>
        <taxon>Lamiales</taxon>
        <taxon>Oleaceae</taxon>
        <taxon>Forsythieae</taxon>
        <taxon>Abeliophyllum</taxon>
    </lineage>
</organism>
<dbReference type="AlphaFoldDB" id="A0ABD1PBC5"/>
<evidence type="ECO:0000313" key="1">
    <source>
        <dbReference type="EMBL" id="KAL2461195.1"/>
    </source>
</evidence>
<reference evidence="2" key="1">
    <citation type="submission" date="2024-07" db="EMBL/GenBank/DDBJ databases">
        <title>Two chromosome-level genome assemblies of Korean endemic species Abeliophyllum distichum and Forsythia ovata (Oleaceae).</title>
        <authorList>
            <person name="Jang H."/>
        </authorList>
    </citation>
    <scope>NUCLEOTIDE SEQUENCE [LARGE SCALE GENOMIC DNA]</scope>
</reference>
<sequence>MWLRLLNYGTSISHSVTQARGAPTEKARHLRDSSMLKARHQGNDPVAWAHQRSRRGIRVMIHWFGHTNGVKREPRVWILLVLNHTTSVVNVGFVGVTVRLG</sequence>
<accession>A0ABD1PBC5</accession>
<name>A0ABD1PBC5_9LAMI</name>
<comment type="caution">
    <text evidence="1">The sequence shown here is derived from an EMBL/GenBank/DDBJ whole genome shotgun (WGS) entry which is preliminary data.</text>
</comment>
<protein>
    <submittedName>
        <fullName evidence="1">Uncharacterized protein</fullName>
    </submittedName>
</protein>
<proteinExistence type="predicted"/>
<dbReference type="Proteomes" id="UP001604336">
    <property type="component" value="Unassembled WGS sequence"/>
</dbReference>
<gene>
    <name evidence="1" type="ORF">Adt_44615</name>
</gene>
<evidence type="ECO:0000313" key="2">
    <source>
        <dbReference type="Proteomes" id="UP001604336"/>
    </source>
</evidence>
<dbReference type="EMBL" id="JBFOLK010000014">
    <property type="protein sequence ID" value="KAL2461195.1"/>
    <property type="molecule type" value="Genomic_DNA"/>
</dbReference>
<keyword evidence="2" id="KW-1185">Reference proteome</keyword>